<name>A0A0S2TGR5_9GAMM</name>
<dbReference type="Proteomes" id="UP000055136">
    <property type="component" value="Chromosome"/>
</dbReference>
<organism evidence="2 3">
    <name type="scientific">Candidatus Tenderia electrophaga</name>
    <dbReference type="NCBI Taxonomy" id="1748243"/>
    <lineage>
        <taxon>Bacteria</taxon>
        <taxon>Pseudomonadati</taxon>
        <taxon>Pseudomonadota</taxon>
        <taxon>Gammaproteobacteria</taxon>
        <taxon>Candidatus Tenderiales</taxon>
        <taxon>Candidatus Tenderiaceae</taxon>
        <taxon>Candidatus Tenderia</taxon>
    </lineage>
</organism>
<evidence type="ECO:0000259" key="1">
    <source>
        <dbReference type="Pfam" id="PF13649"/>
    </source>
</evidence>
<keyword evidence="3" id="KW-1185">Reference proteome</keyword>
<protein>
    <recommendedName>
        <fullName evidence="1">Methyltransferase domain-containing protein</fullName>
    </recommendedName>
</protein>
<dbReference type="InterPro" id="IPR041698">
    <property type="entry name" value="Methyltransf_25"/>
</dbReference>
<sequence>MSDPTQEKWDRIYSQTREQAVPAMAVVRDNLHLVPEAGAGLELACGLAANSFALAEAGLEMDAWDISPVAVEQINRRAADSGLPVRGEARDVVSRPPASGRYDVVVVSHFLDRSIIPAIQDCLKPGGLVFYQTFTQTRVSEGGPTNLDFRLADNELLQLFKGFKVLVYREEGRQGDTTQGFRNEALLVAQKPAV</sequence>
<reference evidence="2" key="1">
    <citation type="submission" date="2015-10" db="EMBL/GenBank/DDBJ databases">
        <title>Description of Candidatus Tenderia electrophaga gen. nov, sp. nov., an Uncultivated Electroautotroph from a Biocathode Enrichment.</title>
        <authorList>
            <person name="Eddie B.J."/>
            <person name="Malanoski A.P."/>
            <person name="Wang Z."/>
            <person name="Hall R.J."/>
            <person name="Oh S.D."/>
            <person name="Heiner C."/>
            <person name="Lin B."/>
            <person name="Strycharz-Glaven S.M."/>
        </authorList>
    </citation>
    <scope>NUCLEOTIDE SEQUENCE [LARGE SCALE GENOMIC DNA]</scope>
    <source>
        <strain evidence="2">NRL1</strain>
    </source>
</reference>
<dbReference type="Pfam" id="PF13649">
    <property type="entry name" value="Methyltransf_25"/>
    <property type="match status" value="1"/>
</dbReference>
<gene>
    <name evidence="2" type="ORF">Tel_14930</name>
</gene>
<accession>A0A0S2TGR5</accession>
<dbReference type="Gene3D" id="3.40.50.150">
    <property type="entry name" value="Vaccinia Virus protein VP39"/>
    <property type="match status" value="1"/>
</dbReference>
<dbReference type="SUPFAM" id="SSF53335">
    <property type="entry name" value="S-adenosyl-L-methionine-dependent methyltransferases"/>
    <property type="match status" value="1"/>
</dbReference>
<proteinExistence type="predicted"/>
<dbReference type="KEGG" id="tee:Tel_14930"/>
<evidence type="ECO:0000313" key="3">
    <source>
        <dbReference type="Proteomes" id="UP000055136"/>
    </source>
</evidence>
<dbReference type="STRING" id="1748243.Tel_14930"/>
<dbReference type="InterPro" id="IPR029063">
    <property type="entry name" value="SAM-dependent_MTases_sf"/>
</dbReference>
<feature type="domain" description="Methyltransferase" evidence="1">
    <location>
        <begin position="41"/>
        <end position="127"/>
    </location>
</feature>
<dbReference type="CDD" id="cd02440">
    <property type="entry name" value="AdoMet_MTases"/>
    <property type="match status" value="1"/>
</dbReference>
<dbReference type="AlphaFoldDB" id="A0A0S2TGR5"/>
<dbReference type="EMBL" id="CP013099">
    <property type="protein sequence ID" value="ALP54335.1"/>
    <property type="molecule type" value="Genomic_DNA"/>
</dbReference>
<evidence type="ECO:0000313" key="2">
    <source>
        <dbReference type="EMBL" id="ALP54335.1"/>
    </source>
</evidence>